<protein>
    <submittedName>
        <fullName evidence="2">Si:dkey-192p21.6</fullName>
    </submittedName>
</protein>
<name>A0A3Q3D5U4_HIPCM</name>
<feature type="transmembrane region" description="Helical" evidence="1">
    <location>
        <begin position="80"/>
        <end position="102"/>
    </location>
</feature>
<feature type="transmembrane region" description="Helical" evidence="1">
    <location>
        <begin position="257"/>
        <end position="275"/>
    </location>
</feature>
<evidence type="ECO:0000313" key="3">
    <source>
        <dbReference type="Proteomes" id="UP000264820"/>
    </source>
</evidence>
<dbReference type="GeneTree" id="ENSGT00390000001491"/>
<feature type="transmembrane region" description="Helical" evidence="1">
    <location>
        <begin position="12"/>
        <end position="35"/>
    </location>
</feature>
<reference evidence="2" key="1">
    <citation type="submission" date="2025-08" db="UniProtKB">
        <authorList>
            <consortium name="Ensembl"/>
        </authorList>
    </citation>
    <scope>IDENTIFICATION</scope>
</reference>
<keyword evidence="1" id="KW-0472">Membrane</keyword>
<feature type="transmembrane region" description="Helical" evidence="1">
    <location>
        <begin position="164"/>
        <end position="187"/>
    </location>
</feature>
<feature type="transmembrane region" description="Helical" evidence="1">
    <location>
        <begin position="228"/>
        <end position="245"/>
    </location>
</feature>
<organism evidence="2 3">
    <name type="scientific">Hippocampus comes</name>
    <name type="common">Tiger tail seahorse</name>
    <dbReference type="NCBI Taxonomy" id="109280"/>
    <lineage>
        <taxon>Eukaryota</taxon>
        <taxon>Metazoa</taxon>
        <taxon>Chordata</taxon>
        <taxon>Craniata</taxon>
        <taxon>Vertebrata</taxon>
        <taxon>Euteleostomi</taxon>
        <taxon>Actinopterygii</taxon>
        <taxon>Neopterygii</taxon>
        <taxon>Teleostei</taxon>
        <taxon>Neoteleostei</taxon>
        <taxon>Acanthomorphata</taxon>
        <taxon>Syngnathiaria</taxon>
        <taxon>Syngnathiformes</taxon>
        <taxon>Syngnathoidei</taxon>
        <taxon>Syngnathidae</taxon>
        <taxon>Hippocampus</taxon>
    </lineage>
</organism>
<dbReference type="Proteomes" id="UP000264820">
    <property type="component" value="Unplaced"/>
</dbReference>
<keyword evidence="3" id="KW-1185">Reference proteome</keyword>
<keyword evidence="1" id="KW-0812">Transmembrane</keyword>
<dbReference type="AlphaFoldDB" id="A0A3Q3D5U4"/>
<keyword evidence="1" id="KW-1133">Transmembrane helix</keyword>
<reference evidence="2" key="2">
    <citation type="submission" date="2025-09" db="UniProtKB">
        <authorList>
            <consortium name="Ensembl"/>
        </authorList>
    </citation>
    <scope>IDENTIFICATION</scope>
</reference>
<feature type="transmembrane region" description="Helical" evidence="1">
    <location>
        <begin position="41"/>
        <end position="59"/>
    </location>
</feature>
<dbReference type="PANTHER" id="PTHR31061:SF34">
    <property type="entry name" value="HEPARAN-ALPHA-GLUCOSAMINIDE N-ACETYLTRANSFERASE"/>
    <property type="match status" value="1"/>
</dbReference>
<evidence type="ECO:0000256" key="1">
    <source>
        <dbReference type="SAM" id="Phobius"/>
    </source>
</evidence>
<dbReference type="STRING" id="109280.ENSHCOP00000003534"/>
<evidence type="ECO:0000313" key="2">
    <source>
        <dbReference type="Ensembl" id="ENSHCOP00000003534.1"/>
    </source>
</evidence>
<dbReference type="OMA" id="PEWIFIM"/>
<sequence length="283" mass="32272">MLRRAETSSIQVSYVCIDVFITERLASCVAVSWSWLRIPGVLQRLGFTYFVLALLQILWGHKENQQKAVSSSTLFLDVVLYWPQWLTMIILETLWLCITFLLPVPNCPTGYLGAGGIGDNGLYPNCTGGAAGYIDRWIFGDNMYRYPTCKEMYRTTQPFDPEGILGTINSIVMGFLGMQVIGIVCIISSPTFKTSDDITTILHFPFKARKAVHECMPPPLSSSGMNSILVYVGHSLLGFYFPFSWEMRFQGSHWEWLFQSLWGTALWVIIAYMLYRKKFFLKI</sequence>
<dbReference type="Ensembl" id="ENSHCOT00000008587.1">
    <property type="protein sequence ID" value="ENSHCOP00000003534.1"/>
    <property type="gene ID" value="ENSHCOG00000004887.1"/>
</dbReference>
<proteinExistence type="predicted"/>
<dbReference type="PANTHER" id="PTHR31061">
    <property type="entry name" value="LD22376P"/>
    <property type="match status" value="1"/>
</dbReference>
<accession>A0A3Q3D5U4</accession>